<accession>D5RJU7</accession>
<name>D5RJU7_9PROT</name>
<dbReference type="Proteomes" id="UP000005324">
    <property type="component" value="Unassembled WGS sequence"/>
</dbReference>
<evidence type="ECO:0000313" key="1">
    <source>
        <dbReference type="EMBL" id="EFH12422.1"/>
    </source>
</evidence>
<dbReference type="HOGENOM" id="CLU_1021251_0_0_5"/>
<sequence length="272" mass="30011">TLPLEPGWPPPRQPAAADIPLLDEAGIAAHRATAPRMLRLAENPRIFVLDFPDLASQGAALNRIAALVEKAGAPRDRVLTEAELRALLARTGQRAESYYYGHDYRGGDVARFLALAARDGIALTPGEQWVAEQYALARRAEPAGEIALLSIVAPGGPVDAAARRTTLRHEIGHGHDFTLPFYAAHVRRVWREQLVEAEREAFRRFLGREGYDTRNDDLMAGEMQAYLLFTPDRRFFRASLLGLGEAQLENLRATLRDGAFFEGLPLDPAAAR</sequence>
<dbReference type="RefSeq" id="WP_007005206.1">
    <property type="nucleotide sequence ID" value="NZ_GG770781.1"/>
</dbReference>
<reference evidence="1 2" key="1">
    <citation type="submission" date="2010-04" db="EMBL/GenBank/DDBJ databases">
        <authorList>
            <person name="Qin X."/>
            <person name="Bachman B."/>
            <person name="Battles P."/>
            <person name="Bell A."/>
            <person name="Bess C."/>
            <person name="Bickham C."/>
            <person name="Chaboub L."/>
            <person name="Chen D."/>
            <person name="Coyle M."/>
            <person name="Deiros D.R."/>
            <person name="Dinh H."/>
            <person name="Forbes L."/>
            <person name="Fowler G."/>
            <person name="Francisco L."/>
            <person name="Fu Q."/>
            <person name="Gubbala S."/>
            <person name="Hale W."/>
            <person name="Han Y."/>
            <person name="Hemphill L."/>
            <person name="Highlander S.K."/>
            <person name="Hirani K."/>
            <person name="Hogues M."/>
            <person name="Jackson L."/>
            <person name="Jakkamsetti A."/>
            <person name="Javaid M."/>
            <person name="Jiang H."/>
            <person name="Korchina V."/>
            <person name="Kovar C."/>
            <person name="Lara F."/>
            <person name="Lee S."/>
            <person name="Mata R."/>
            <person name="Mathew T."/>
            <person name="Moen C."/>
            <person name="Morales K."/>
            <person name="Munidasa M."/>
            <person name="Nazareth L."/>
            <person name="Ngo R."/>
            <person name="Nguyen L."/>
            <person name="Okwuonu G."/>
            <person name="Ongeri F."/>
            <person name="Patil S."/>
            <person name="Petrosino J."/>
            <person name="Pham C."/>
            <person name="Pham P."/>
            <person name="Pu L.-L."/>
            <person name="Puazo M."/>
            <person name="Raj R."/>
            <person name="Reid J."/>
            <person name="Rouhana J."/>
            <person name="Saada N."/>
            <person name="Shang Y."/>
            <person name="Simmons D."/>
            <person name="Thornton R."/>
            <person name="Warren J."/>
            <person name="Weissenberger G."/>
            <person name="Zhang J."/>
            <person name="Zhang L."/>
            <person name="Zhou C."/>
            <person name="Zhu D."/>
            <person name="Muzny D."/>
            <person name="Worley K."/>
            <person name="Gibbs R."/>
        </authorList>
    </citation>
    <scope>NUCLEOTIDE SEQUENCE [LARGE SCALE GENOMIC DNA]</scope>
    <source>
        <strain evidence="1 2">ATCC 49957</strain>
    </source>
</reference>
<gene>
    <name evidence="1" type="ORF">HMPREF0731_1357</name>
</gene>
<proteinExistence type="predicted"/>
<organism evidence="1 2">
    <name type="scientific">Pseudoroseomonas cervicalis ATCC 49957</name>
    <dbReference type="NCBI Taxonomy" id="525371"/>
    <lineage>
        <taxon>Bacteria</taxon>
        <taxon>Pseudomonadati</taxon>
        <taxon>Pseudomonadota</taxon>
        <taxon>Alphaproteobacteria</taxon>
        <taxon>Acetobacterales</taxon>
        <taxon>Roseomonadaceae</taxon>
        <taxon>Roseomonas</taxon>
    </lineage>
</organism>
<keyword evidence="2" id="KW-1185">Reference proteome</keyword>
<feature type="non-terminal residue" evidence="1">
    <location>
        <position position="1"/>
    </location>
</feature>
<dbReference type="EMBL" id="ADVL01000225">
    <property type="protein sequence ID" value="EFH12422.1"/>
    <property type="molecule type" value="Genomic_DNA"/>
</dbReference>
<comment type="caution">
    <text evidence="1">The sequence shown here is derived from an EMBL/GenBank/DDBJ whole genome shotgun (WGS) entry which is preliminary data.</text>
</comment>
<protein>
    <submittedName>
        <fullName evidence="1">Uncharacterized protein</fullName>
    </submittedName>
</protein>
<evidence type="ECO:0000313" key="2">
    <source>
        <dbReference type="Proteomes" id="UP000005324"/>
    </source>
</evidence>
<dbReference type="AlphaFoldDB" id="D5RJU7"/>